<dbReference type="OrthoDB" id="43460at2759"/>
<evidence type="ECO:0000259" key="2">
    <source>
        <dbReference type="PROSITE" id="PS50191"/>
    </source>
</evidence>
<dbReference type="InterPro" id="IPR001251">
    <property type="entry name" value="CRAL-TRIO_dom"/>
</dbReference>
<dbReference type="EMBL" id="AZIL01002132">
    <property type="protein sequence ID" value="EWM22637.1"/>
    <property type="molecule type" value="Genomic_DNA"/>
</dbReference>
<dbReference type="InterPro" id="IPR036865">
    <property type="entry name" value="CRAL-TRIO_dom_sf"/>
</dbReference>
<sequence>MPASSSRRSPSLTTKTVILAALFPVAALSFTLPFRHRLREPNDVHHSFREKTHAMHHGSNLLAGGPLRATASGDRGFEVLDAVPGLAELQRSGAMTDEKGVSSPYTGTTFEEDLFLIDKGTDLTALLEPMATKELFFGDGQPSFVPLTDLFDQGVSATEEAVAKVNADMKEARDSRGIAPFIQGLRKAILGGSMAVGSGARRYAGRLCIGATQYVSSHTRLLCNVVAHLLDQARVQVLKARLMMVSHLGELLSQVEAGFRPRPTRVGDRFTRPGARAEPRALSSESEQVGVQAVLAVLRARWAKARALARAYHGAVQAAAGGKLRGARRAVEAWTQRLGRRGEGAATQWPGQVQKALRRSLLKGGRLVSHLKARGVERWVLGERGGKGLMVERQADKDVGRGVSGVVSGFSEHAMKAEEALSLPVSAPALPVPLPVFPMAHVLGGSDELTLRRREEQGVLLLVPSFDDEPRMNEEEVVVGEAEEEVDGPGGWEGVEAGDVSEGGAEAGEERVEDLEVVEVGDRVEDVMESGVEEQGGSEEEEGEDGDDDHYDGLGLTTTTKPQAESEEEDWQEAREEEAAEGGAWLLRFGGRRVSDEERAVMEKLQARLVMLPESLTHWVSPGDLLRYVRAFKHVEDAWVALRKTCVFRRERGVDVALRPDLAEKFAGSPLAEEMFWMGLDREGDPVLVFRTALHQPGRFTTEEYLAYLLYLIEKGRELYGLGQRTQISFLVDRKGGGLANQDPKVVLALVPVLQAHYPECLKKTFIAPVNVIFQFIWKVFTLVLAKDTANRVRLLSAGDLARNGGGLREVFYDGQLMKHLGGTLEGYEKGGRGKGEAGTEASRRPCLPREEACRRSRRRDGTQGDGIM</sequence>
<gene>
    <name evidence="3" type="ORF">Naga_100023g62</name>
</gene>
<dbReference type="InterPro" id="IPR052578">
    <property type="entry name" value="PI_Transfer_CRAL-TRIO"/>
</dbReference>
<evidence type="ECO:0000313" key="4">
    <source>
        <dbReference type="Proteomes" id="UP000019335"/>
    </source>
</evidence>
<feature type="domain" description="CRAL-TRIO" evidence="2">
    <location>
        <begin position="677"/>
        <end position="829"/>
    </location>
</feature>
<dbReference type="CDD" id="cd00170">
    <property type="entry name" value="SEC14"/>
    <property type="match status" value="1"/>
</dbReference>
<evidence type="ECO:0000256" key="1">
    <source>
        <dbReference type="SAM" id="MobiDB-lite"/>
    </source>
</evidence>
<feature type="compositionally biased region" description="Acidic residues" evidence="1">
    <location>
        <begin position="565"/>
        <end position="579"/>
    </location>
</feature>
<feature type="region of interest" description="Disordered" evidence="1">
    <location>
        <begin position="263"/>
        <end position="283"/>
    </location>
</feature>
<keyword evidence="4" id="KW-1185">Reference proteome</keyword>
<reference evidence="3 4" key="1">
    <citation type="journal article" date="2014" name="Mol. Plant">
        <title>Chromosome Scale Genome Assembly and Transcriptome Profiling of Nannochloropsis gaditana in Nitrogen Depletion.</title>
        <authorList>
            <person name="Corteggiani Carpinelli E."/>
            <person name="Telatin A."/>
            <person name="Vitulo N."/>
            <person name="Forcato C."/>
            <person name="D'Angelo M."/>
            <person name="Schiavon R."/>
            <person name="Vezzi A."/>
            <person name="Giacometti G.M."/>
            <person name="Morosinotto T."/>
            <person name="Valle G."/>
        </authorList>
    </citation>
    <scope>NUCLEOTIDE SEQUENCE [LARGE SCALE GENOMIC DNA]</scope>
    <source>
        <strain evidence="3 4">B-31</strain>
    </source>
</reference>
<name>W7T881_9STRA</name>
<dbReference type="Proteomes" id="UP000019335">
    <property type="component" value="Unassembled WGS sequence"/>
</dbReference>
<proteinExistence type="predicted"/>
<organism evidence="3 4">
    <name type="scientific">Nannochloropsis gaditana</name>
    <dbReference type="NCBI Taxonomy" id="72520"/>
    <lineage>
        <taxon>Eukaryota</taxon>
        <taxon>Sar</taxon>
        <taxon>Stramenopiles</taxon>
        <taxon>Ochrophyta</taxon>
        <taxon>Eustigmatophyceae</taxon>
        <taxon>Eustigmatales</taxon>
        <taxon>Monodopsidaceae</taxon>
        <taxon>Nannochloropsis</taxon>
    </lineage>
</organism>
<dbReference type="PANTHER" id="PTHR45824:SF29">
    <property type="entry name" value="GH16843P"/>
    <property type="match status" value="1"/>
</dbReference>
<feature type="compositionally biased region" description="Basic and acidic residues" evidence="1">
    <location>
        <begin position="265"/>
        <end position="279"/>
    </location>
</feature>
<feature type="region of interest" description="Disordered" evidence="1">
    <location>
        <begin position="828"/>
        <end position="869"/>
    </location>
</feature>
<evidence type="ECO:0000313" key="3">
    <source>
        <dbReference type="EMBL" id="EWM22637.1"/>
    </source>
</evidence>
<dbReference type="GO" id="GO:0008526">
    <property type="term" value="F:phosphatidylinositol transfer activity"/>
    <property type="evidence" value="ECO:0007669"/>
    <property type="project" value="TreeGrafter"/>
</dbReference>
<dbReference type="SMART" id="SM00516">
    <property type="entry name" value="SEC14"/>
    <property type="match status" value="1"/>
</dbReference>
<protein>
    <submittedName>
        <fullName evidence="3">CRAL-TRIO domain protein</fullName>
    </submittedName>
</protein>
<accession>W7T881</accession>
<dbReference type="PANTHER" id="PTHR45824">
    <property type="entry name" value="GH16843P"/>
    <property type="match status" value="1"/>
</dbReference>
<dbReference type="Gene3D" id="3.40.525.10">
    <property type="entry name" value="CRAL-TRIO lipid binding domain"/>
    <property type="match status" value="1"/>
</dbReference>
<comment type="caution">
    <text evidence="3">The sequence shown here is derived from an EMBL/GenBank/DDBJ whole genome shotgun (WGS) entry which is preliminary data.</text>
</comment>
<feature type="compositionally biased region" description="Acidic residues" evidence="1">
    <location>
        <begin position="529"/>
        <end position="550"/>
    </location>
</feature>
<dbReference type="Pfam" id="PF00650">
    <property type="entry name" value="CRAL_TRIO"/>
    <property type="match status" value="1"/>
</dbReference>
<feature type="compositionally biased region" description="Basic and acidic residues" evidence="1">
    <location>
        <begin position="828"/>
        <end position="863"/>
    </location>
</feature>
<dbReference type="AlphaFoldDB" id="W7T881"/>
<feature type="region of interest" description="Disordered" evidence="1">
    <location>
        <begin position="529"/>
        <end position="579"/>
    </location>
</feature>
<dbReference type="PROSITE" id="PS50191">
    <property type="entry name" value="CRAL_TRIO"/>
    <property type="match status" value="1"/>
</dbReference>
<dbReference type="SUPFAM" id="SSF52087">
    <property type="entry name" value="CRAL/TRIO domain"/>
    <property type="match status" value="1"/>
</dbReference>